<keyword evidence="16" id="KW-1185">Reference proteome</keyword>
<proteinExistence type="predicted"/>
<evidence type="ECO:0000256" key="2">
    <source>
        <dbReference type="ARBA" id="ARBA00004651"/>
    </source>
</evidence>
<feature type="transmembrane region" description="Helical" evidence="13">
    <location>
        <begin position="6"/>
        <end position="30"/>
    </location>
</feature>
<keyword evidence="7" id="KW-0547">Nucleotide-binding</keyword>
<evidence type="ECO:0000256" key="5">
    <source>
        <dbReference type="ARBA" id="ARBA00022679"/>
    </source>
</evidence>
<sequence>MKLKSHLAISTIATTSTIVMVVTTAIFFLLQNLYHDGLRARGIELGKVLAHNQQVVSAVTNSNHDQPTSLNHYIESLRAQTDASYIVVVNKHAYRLSHPKASRIGEHFIGNDIYRALNTGDSYSTVAKGSLGNAIRNFVPIMKNGHIIGAVCIGYLSDKSFAILLSQYGHIGLMIGIVYLVAISMTILLFWKMKRTFLDYEPEYIVNKFNEHELILNSIRDAIIAVDEQLNVTTMNHSAVNLFSLSSMGDNQHGHKPLTYYSPSLAHMVLEANSRFHQGEFTVGKFRYRANVYPLQSQQAQTGYVVVFFPDLNHSQMERELLYLKNYAELLRHKTHEYSNKLNTLSGMLQLNHTQEAIQFIQQETDHYQSVIHSIVRAVQNPAVAGLLLAKFNKASDMNVTFTLDSDSTLSDYGKTVSDKLVTIIGNLIDNALFAAWEYRDHRSPSVELYLSDRSQHVIIEIQDSGMGVPESINERIIEYGVSTKQDEEQHGVGLYLVNQLVDYFSGTLDWERTEDDTTLFMIYLDKNKLMQYD</sequence>
<dbReference type="Gene3D" id="3.30.565.10">
    <property type="entry name" value="Histidine kinase-like ATPase, C-terminal domain"/>
    <property type="match status" value="1"/>
</dbReference>
<dbReference type="SMART" id="SM00387">
    <property type="entry name" value="HATPase_c"/>
    <property type="match status" value="1"/>
</dbReference>
<dbReference type="InterPro" id="IPR033463">
    <property type="entry name" value="sCache_3"/>
</dbReference>
<evidence type="ECO:0000256" key="10">
    <source>
        <dbReference type="ARBA" id="ARBA00022989"/>
    </source>
</evidence>
<protein>
    <submittedName>
        <fullName evidence="15">ATP-binding protein</fullName>
    </submittedName>
</protein>
<keyword evidence="12 13" id="KW-0472">Membrane</keyword>
<dbReference type="Pfam" id="PF17203">
    <property type="entry name" value="sCache_3_2"/>
    <property type="match status" value="1"/>
</dbReference>
<dbReference type="InterPro" id="IPR003594">
    <property type="entry name" value="HATPase_dom"/>
</dbReference>
<evidence type="ECO:0000256" key="3">
    <source>
        <dbReference type="ARBA" id="ARBA00022475"/>
    </source>
</evidence>
<name>A0ABV7C9A0_9VIBR</name>
<evidence type="ECO:0000256" key="9">
    <source>
        <dbReference type="ARBA" id="ARBA00022840"/>
    </source>
</evidence>
<feature type="transmembrane region" description="Helical" evidence="13">
    <location>
        <begin position="171"/>
        <end position="191"/>
    </location>
</feature>
<dbReference type="InterPro" id="IPR029151">
    <property type="entry name" value="Sensor-like_sf"/>
</dbReference>
<evidence type="ECO:0000256" key="6">
    <source>
        <dbReference type="ARBA" id="ARBA00022692"/>
    </source>
</evidence>
<reference evidence="16" key="1">
    <citation type="journal article" date="2019" name="Int. J. Syst. Evol. Microbiol.">
        <title>The Global Catalogue of Microorganisms (GCM) 10K type strain sequencing project: providing services to taxonomists for standard genome sequencing and annotation.</title>
        <authorList>
            <consortium name="The Broad Institute Genomics Platform"/>
            <consortium name="The Broad Institute Genome Sequencing Center for Infectious Disease"/>
            <person name="Wu L."/>
            <person name="Ma J."/>
        </authorList>
    </citation>
    <scope>NUCLEOTIDE SEQUENCE [LARGE SCALE GENOMIC DNA]</scope>
    <source>
        <strain evidence="16">KCTC 62784</strain>
    </source>
</reference>
<keyword evidence="5" id="KW-0808">Transferase</keyword>
<evidence type="ECO:0000256" key="13">
    <source>
        <dbReference type="SAM" id="Phobius"/>
    </source>
</evidence>
<evidence type="ECO:0000313" key="16">
    <source>
        <dbReference type="Proteomes" id="UP001595384"/>
    </source>
</evidence>
<dbReference type="SUPFAM" id="SSF55874">
    <property type="entry name" value="ATPase domain of HSP90 chaperone/DNA topoisomerase II/histidine kinase"/>
    <property type="match status" value="1"/>
</dbReference>
<gene>
    <name evidence="15" type="ORF">ACFODT_05800</name>
</gene>
<organism evidence="15 16">
    <name type="scientific">Vibrio zhugei</name>
    <dbReference type="NCBI Taxonomy" id="2479546"/>
    <lineage>
        <taxon>Bacteria</taxon>
        <taxon>Pseudomonadati</taxon>
        <taxon>Pseudomonadota</taxon>
        <taxon>Gammaproteobacteria</taxon>
        <taxon>Vibrionales</taxon>
        <taxon>Vibrionaceae</taxon>
        <taxon>Vibrio</taxon>
    </lineage>
</organism>
<dbReference type="GO" id="GO:0005524">
    <property type="term" value="F:ATP binding"/>
    <property type="evidence" value="ECO:0007669"/>
    <property type="project" value="UniProtKB-KW"/>
</dbReference>
<dbReference type="PANTHER" id="PTHR43547">
    <property type="entry name" value="TWO-COMPONENT HISTIDINE KINASE"/>
    <property type="match status" value="1"/>
</dbReference>
<keyword evidence="9 15" id="KW-0067">ATP-binding</keyword>
<evidence type="ECO:0000256" key="1">
    <source>
        <dbReference type="ARBA" id="ARBA00004533"/>
    </source>
</evidence>
<dbReference type="SUPFAM" id="SSF103190">
    <property type="entry name" value="Sensory domain-like"/>
    <property type="match status" value="1"/>
</dbReference>
<dbReference type="InterPro" id="IPR016120">
    <property type="entry name" value="Sig_transdc_His_kin_SpoOB"/>
</dbReference>
<dbReference type="EMBL" id="JBHRSE010000038">
    <property type="protein sequence ID" value="MFC3023333.1"/>
    <property type="molecule type" value="Genomic_DNA"/>
</dbReference>
<keyword evidence="8" id="KW-0418">Kinase</keyword>
<feature type="domain" description="Histidine kinase" evidence="14">
    <location>
        <begin position="333"/>
        <end position="529"/>
    </location>
</feature>
<evidence type="ECO:0000313" key="15">
    <source>
        <dbReference type="EMBL" id="MFC3023333.1"/>
    </source>
</evidence>
<dbReference type="Gene3D" id="1.10.287.130">
    <property type="match status" value="1"/>
</dbReference>
<accession>A0ABV7C9A0</accession>
<evidence type="ECO:0000256" key="4">
    <source>
        <dbReference type="ARBA" id="ARBA00022553"/>
    </source>
</evidence>
<dbReference type="PROSITE" id="PS50109">
    <property type="entry name" value="HIS_KIN"/>
    <property type="match status" value="1"/>
</dbReference>
<dbReference type="RefSeq" id="WP_123014104.1">
    <property type="nucleotide sequence ID" value="NZ_AP024912.1"/>
</dbReference>
<evidence type="ECO:0000259" key="14">
    <source>
        <dbReference type="PROSITE" id="PS50109"/>
    </source>
</evidence>
<keyword evidence="4" id="KW-0597">Phosphoprotein</keyword>
<comment type="caution">
    <text evidence="15">The sequence shown here is derived from an EMBL/GenBank/DDBJ whole genome shotgun (WGS) entry which is preliminary data.</text>
</comment>
<evidence type="ECO:0000256" key="11">
    <source>
        <dbReference type="ARBA" id="ARBA00023012"/>
    </source>
</evidence>
<keyword evidence="6 13" id="KW-0812">Transmembrane</keyword>
<dbReference type="Proteomes" id="UP001595384">
    <property type="component" value="Unassembled WGS sequence"/>
</dbReference>
<keyword evidence="11" id="KW-0902">Two-component regulatory system</keyword>
<evidence type="ECO:0000256" key="12">
    <source>
        <dbReference type="ARBA" id="ARBA00023136"/>
    </source>
</evidence>
<dbReference type="InterPro" id="IPR036890">
    <property type="entry name" value="HATPase_C_sf"/>
</dbReference>
<comment type="subcellular location">
    <subcellularLocation>
        <location evidence="1">Cell inner membrane</location>
    </subcellularLocation>
    <subcellularLocation>
        <location evidence="2">Cell membrane</location>
        <topology evidence="2">Multi-pass membrane protein</topology>
    </subcellularLocation>
</comment>
<keyword evidence="3" id="KW-1003">Cell membrane</keyword>
<dbReference type="Pfam" id="PF02518">
    <property type="entry name" value="HATPase_c"/>
    <property type="match status" value="1"/>
</dbReference>
<keyword evidence="10 13" id="KW-1133">Transmembrane helix</keyword>
<dbReference type="PANTHER" id="PTHR43547:SF3">
    <property type="entry name" value="SENSOR PROTEIN CITS"/>
    <property type="match status" value="1"/>
</dbReference>
<dbReference type="SUPFAM" id="SSF55890">
    <property type="entry name" value="Sporulation response regulatory protein Spo0B"/>
    <property type="match status" value="1"/>
</dbReference>
<dbReference type="Gene3D" id="3.30.450.20">
    <property type="entry name" value="PAS domain"/>
    <property type="match status" value="2"/>
</dbReference>
<dbReference type="InterPro" id="IPR005467">
    <property type="entry name" value="His_kinase_dom"/>
</dbReference>
<evidence type="ECO:0000256" key="8">
    <source>
        <dbReference type="ARBA" id="ARBA00022777"/>
    </source>
</evidence>
<evidence type="ECO:0000256" key="7">
    <source>
        <dbReference type="ARBA" id="ARBA00022741"/>
    </source>
</evidence>